<dbReference type="Proteomes" id="UP000050640">
    <property type="component" value="Unplaced"/>
</dbReference>
<dbReference type="AlphaFoldDB" id="A0A0R3S6I5"/>
<organism evidence="2 3">
    <name type="scientific">Elaeophora elaphi</name>
    <dbReference type="NCBI Taxonomy" id="1147741"/>
    <lineage>
        <taxon>Eukaryota</taxon>
        <taxon>Metazoa</taxon>
        <taxon>Ecdysozoa</taxon>
        <taxon>Nematoda</taxon>
        <taxon>Chromadorea</taxon>
        <taxon>Rhabditida</taxon>
        <taxon>Spirurina</taxon>
        <taxon>Spiruromorpha</taxon>
        <taxon>Filarioidea</taxon>
        <taxon>Onchocercidae</taxon>
        <taxon>Elaeophora</taxon>
    </lineage>
</organism>
<name>A0A0R3S6I5_9BILA</name>
<feature type="signal peptide" evidence="1">
    <location>
        <begin position="1"/>
        <end position="21"/>
    </location>
</feature>
<proteinExistence type="predicted"/>
<evidence type="ECO:0000313" key="2">
    <source>
        <dbReference type="Proteomes" id="UP000050640"/>
    </source>
</evidence>
<dbReference type="WBParaSite" id="EEL_0001040701-mRNA-1">
    <property type="protein sequence ID" value="EEL_0001040701-mRNA-1"/>
    <property type="gene ID" value="EEL_0001040701"/>
</dbReference>
<evidence type="ECO:0000313" key="3">
    <source>
        <dbReference type="WBParaSite" id="EEL_0001040701-mRNA-1"/>
    </source>
</evidence>
<dbReference type="STRING" id="1147741.A0A0R3S6I5"/>
<protein>
    <submittedName>
        <fullName evidence="3">Secreted protein</fullName>
    </submittedName>
</protein>
<feature type="chain" id="PRO_5006448060" evidence="1">
    <location>
        <begin position="22"/>
        <end position="143"/>
    </location>
</feature>
<sequence length="143" mass="16377">MRTNVRFFIFFLGTIKVTTVAELLTQTIIKFDPFETGKILSVQHFNTSNVTSTHINFPNVNVKIREKRQRQFFTDNNFLDQRIRGNVVPQCPCVIKPGTDKCIAYDSRYQAASIEEALVAFQDLTMDDDSLRYPTSGIIVSFT</sequence>
<keyword evidence="2" id="KW-1185">Reference proteome</keyword>
<reference evidence="3" key="1">
    <citation type="submission" date="2017-02" db="UniProtKB">
        <authorList>
            <consortium name="WormBaseParasite"/>
        </authorList>
    </citation>
    <scope>IDENTIFICATION</scope>
</reference>
<accession>A0A0R3S6I5</accession>
<evidence type="ECO:0000256" key="1">
    <source>
        <dbReference type="SAM" id="SignalP"/>
    </source>
</evidence>
<keyword evidence="1" id="KW-0732">Signal</keyword>